<evidence type="ECO:0000313" key="7">
    <source>
        <dbReference type="EMBL" id="OQX04544.1"/>
    </source>
</evidence>
<dbReference type="GO" id="GO:0005737">
    <property type="term" value="C:cytoplasm"/>
    <property type="evidence" value="ECO:0007669"/>
    <property type="project" value="UniProtKB-SubCell"/>
</dbReference>
<evidence type="ECO:0000256" key="5">
    <source>
        <dbReference type="ARBA" id="ARBA00022971"/>
    </source>
</evidence>
<dbReference type="InterPro" id="IPR013321">
    <property type="entry name" value="Arc_rbn_hlx_hlx"/>
</dbReference>
<evidence type="ECO:0000313" key="8">
    <source>
        <dbReference type="Proteomes" id="UP000192491"/>
    </source>
</evidence>
<dbReference type="Gene3D" id="1.10.1220.10">
    <property type="entry name" value="Met repressor-like"/>
    <property type="match status" value="1"/>
</dbReference>
<evidence type="ECO:0000256" key="4">
    <source>
        <dbReference type="ARBA" id="ARBA00022490"/>
    </source>
</evidence>
<evidence type="ECO:0000256" key="1">
    <source>
        <dbReference type="ARBA" id="ARBA00004496"/>
    </source>
</evidence>
<comment type="caution">
    <text evidence="7">The sequence shown here is derived from an EMBL/GenBank/DDBJ whole genome shotgun (WGS) entry which is preliminary data.</text>
</comment>
<comment type="subcellular location">
    <subcellularLocation>
        <location evidence="1">Cytoplasm</location>
    </subcellularLocation>
</comment>
<evidence type="ECO:0000256" key="6">
    <source>
        <dbReference type="ARBA" id="ARBA00023125"/>
    </source>
</evidence>
<dbReference type="Pfam" id="PF05509">
    <property type="entry name" value="TraY"/>
    <property type="match status" value="1"/>
</dbReference>
<reference evidence="7 8" key="1">
    <citation type="submission" date="2017-01" db="EMBL/GenBank/DDBJ databases">
        <title>Novel large sulfur bacteria in the metagenomes of groundwater-fed chemosynthetic microbial mats in the Lake Huron basin.</title>
        <authorList>
            <person name="Sharrar A.M."/>
            <person name="Flood B.E."/>
            <person name="Bailey J.V."/>
            <person name="Jones D.S."/>
            <person name="Biddanda B."/>
            <person name="Ruberg S.A."/>
            <person name="Marcus D.N."/>
            <person name="Dick G.J."/>
        </authorList>
    </citation>
    <scope>NUCLEOTIDE SEQUENCE [LARGE SCALE GENOMIC DNA]</scope>
    <source>
        <strain evidence="7">A8</strain>
    </source>
</reference>
<dbReference type="EMBL" id="MTEJ01000332">
    <property type="protein sequence ID" value="OQX04544.1"/>
    <property type="molecule type" value="Genomic_DNA"/>
</dbReference>
<organism evidence="7 8">
    <name type="scientific">Thiothrix lacustris</name>
    <dbReference type="NCBI Taxonomy" id="525917"/>
    <lineage>
        <taxon>Bacteria</taxon>
        <taxon>Pseudomonadati</taxon>
        <taxon>Pseudomonadota</taxon>
        <taxon>Gammaproteobacteria</taxon>
        <taxon>Thiotrichales</taxon>
        <taxon>Thiotrichaceae</taxon>
        <taxon>Thiothrix</taxon>
    </lineage>
</organism>
<dbReference type="InterPro" id="IPR008876">
    <property type="entry name" value="TraY"/>
</dbReference>
<keyword evidence="4" id="KW-0963">Cytoplasm</keyword>
<name>A0A1Y1QG49_9GAMM</name>
<gene>
    <name evidence="7" type="ORF">BWK73_35930</name>
</gene>
<protein>
    <recommendedName>
        <fullName evidence="3">Relaxosome protein TraY</fullName>
    </recommendedName>
</protein>
<evidence type="ECO:0000256" key="2">
    <source>
        <dbReference type="ARBA" id="ARBA00007183"/>
    </source>
</evidence>
<accession>A0A1Y1QG49</accession>
<dbReference type="AlphaFoldDB" id="A0A1Y1QG49"/>
<keyword evidence="6" id="KW-0238">DNA-binding</keyword>
<dbReference type="GO" id="GO:0003677">
    <property type="term" value="F:DNA binding"/>
    <property type="evidence" value="ECO:0007669"/>
    <property type="project" value="UniProtKB-KW"/>
</dbReference>
<dbReference type="GO" id="GO:0006355">
    <property type="term" value="P:regulation of DNA-templated transcription"/>
    <property type="evidence" value="ECO:0007669"/>
    <property type="project" value="InterPro"/>
</dbReference>
<keyword evidence="5" id="KW-0184">Conjugation</keyword>
<dbReference type="InterPro" id="IPR010985">
    <property type="entry name" value="Ribbon_hlx_hlx"/>
</dbReference>
<dbReference type="SUPFAM" id="SSF47598">
    <property type="entry name" value="Ribbon-helix-helix"/>
    <property type="match status" value="1"/>
</dbReference>
<sequence>MDKKAISPFPLRLEPDLRKVLEDSARKNERSLQAEIAARLLESTGLKSDSDKSEEARIRRIAQEVFLELGKAGIHSP</sequence>
<dbReference type="Proteomes" id="UP000192491">
    <property type="component" value="Unassembled WGS sequence"/>
</dbReference>
<evidence type="ECO:0000256" key="3">
    <source>
        <dbReference type="ARBA" id="ARBA00020541"/>
    </source>
</evidence>
<proteinExistence type="inferred from homology"/>
<comment type="similarity">
    <text evidence="2">Belongs to the TraY family.</text>
</comment>